<dbReference type="Proteomes" id="UP000822688">
    <property type="component" value="Chromosome 1"/>
</dbReference>
<evidence type="ECO:0000313" key="3">
    <source>
        <dbReference type="Proteomes" id="UP000822688"/>
    </source>
</evidence>
<feature type="signal peptide" evidence="1">
    <location>
        <begin position="1"/>
        <end position="20"/>
    </location>
</feature>
<comment type="caution">
    <text evidence="2">The sequence shown here is derived from an EMBL/GenBank/DDBJ whole genome shotgun (WGS) entry which is preliminary data.</text>
</comment>
<evidence type="ECO:0008006" key="4">
    <source>
        <dbReference type="Google" id="ProtNLM"/>
    </source>
</evidence>
<gene>
    <name evidence="2" type="ORF">KC19_1G178100</name>
</gene>
<feature type="chain" id="PRO_5035915338" description="Secreted protein" evidence="1">
    <location>
        <begin position="21"/>
        <end position="63"/>
    </location>
</feature>
<name>A0A8T0J6A9_CERPU</name>
<keyword evidence="3" id="KW-1185">Reference proteome</keyword>
<dbReference type="AlphaFoldDB" id="A0A8T0J6A9"/>
<evidence type="ECO:0000313" key="2">
    <source>
        <dbReference type="EMBL" id="KAG0591464.1"/>
    </source>
</evidence>
<reference evidence="2" key="1">
    <citation type="submission" date="2020-06" db="EMBL/GenBank/DDBJ databases">
        <title>WGS assembly of Ceratodon purpureus strain R40.</title>
        <authorList>
            <person name="Carey S.B."/>
            <person name="Jenkins J."/>
            <person name="Shu S."/>
            <person name="Lovell J.T."/>
            <person name="Sreedasyam A."/>
            <person name="Maumus F."/>
            <person name="Tiley G.P."/>
            <person name="Fernandez-Pozo N."/>
            <person name="Barry K."/>
            <person name="Chen C."/>
            <person name="Wang M."/>
            <person name="Lipzen A."/>
            <person name="Daum C."/>
            <person name="Saski C.A."/>
            <person name="Payton A.C."/>
            <person name="Mcbreen J.C."/>
            <person name="Conrad R.E."/>
            <person name="Kollar L.M."/>
            <person name="Olsson S."/>
            <person name="Huttunen S."/>
            <person name="Landis J.B."/>
            <person name="Wickett N.J."/>
            <person name="Johnson M.G."/>
            <person name="Rensing S.A."/>
            <person name="Grimwood J."/>
            <person name="Schmutz J."/>
            <person name="Mcdaniel S.F."/>
        </authorList>
    </citation>
    <scope>NUCLEOTIDE SEQUENCE</scope>
    <source>
        <strain evidence="2">R40</strain>
    </source>
</reference>
<dbReference type="EMBL" id="CM026421">
    <property type="protein sequence ID" value="KAG0591464.1"/>
    <property type="molecule type" value="Genomic_DNA"/>
</dbReference>
<keyword evidence="1" id="KW-0732">Signal</keyword>
<protein>
    <recommendedName>
        <fullName evidence="4">Secreted protein</fullName>
    </recommendedName>
</protein>
<accession>A0A8T0J6A9</accession>
<organism evidence="2 3">
    <name type="scientific">Ceratodon purpureus</name>
    <name type="common">Fire moss</name>
    <name type="synonym">Dicranum purpureum</name>
    <dbReference type="NCBI Taxonomy" id="3225"/>
    <lineage>
        <taxon>Eukaryota</taxon>
        <taxon>Viridiplantae</taxon>
        <taxon>Streptophyta</taxon>
        <taxon>Embryophyta</taxon>
        <taxon>Bryophyta</taxon>
        <taxon>Bryophytina</taxon>
        <taxon>Bryopsida</taxon>
        <taxon>Dicranidae</taxon>
        <taxon>Pseudoditrichales</taxon>
        <taxon>Ditrichaceae</taxon>
        <taxon>Ceratodon</taxon>
    </lineage>
</organism>
<evidence type="ECO:0000256" key="1">
    <source>
        <dbReference type="SAM" id="SignalP"/>
    </source>
</evidence>
<proteinExistence type="predicted"/>
<sequence>MPFLLQLMVTLLLYIKLSTPSSTSTHLQLHLHRTSEAQVVSTSELFLVHSREKLFFPTTDSKA</sequence>